<dbReference type="EMBL" id="JADQAZ010000002">
    <property type="protein sequence ID" value="MBT0957502.1"/>
    <property type="molecule type" value="Genomic_DNA"/>
</dbReference>
<dbReference type="AlphaFoldDB" id="A0AAP2CN66"/>
<comment type="caution">
    <text evidence="14">The sequence shown here is derived from an EMBL/GenBank/DDBJ whole genome shotgun (WGS) entry which is preliminary data.</text>
</comment>
<dbReference type="PANTHER" id="PTHR43047:SF64">
    <property type="entry name" value="HISTIDINE KINASE CONTAINING CHEY-HOMOLOGOUS RECEIVER DOMAIN AND PAS DOMAIN-RELATED"/>
    <property type="match status" value="1"/>
</dbReference>
<evidence type="ECO:0000313" key="15">
    <source>
        <dbReference type="Proteomes" id="UP001315686"/>
    </source>
</evidence>
<dbReference type="InterPro" id="IPR003661">
    <property type="entry name" value="HisK_dim/P_dom"/>
</dbReference>
<dbReference type="InterPro" id="IPR011006">
    <property type="entry name" value="CheY-like_superfamily"/>
</dbReference>
<evidence type="ECO:0000256" key="7">
    <source>
        <dbReference type="ARBA" id="ARBA00022840"/>
    </source>
</evidence>
<dbReference type="SUPFAM" id="SSF52172">
    <property type="entry name" value="CheY-like"/>
    <property type="match status" value="1"/>
</dbReference>
<keyword evidence="15" id="KW-1185">Reference proteome</keyword>
<dbReference type="Pfam" id="PF02518">
    <property type="entry name" value="HATPase_c"/>
    <property type="match status" value="1"/>
</dbReference>
<organism evidence="14 15">
    <name type="scientific">Harenicola maris</name>
    <dbReference type="NCBI Taxonomy" id="2841044"/>
    <lineage>
        <taxon>Bacteria</taxon>
        <taxon>Pseudomonadati</taxon>
        <taxon>Pseudomonadota</taxon>
        <taxon>Alphaproteobacteria</taxon>
        <taxon>Rhodobacterales</taxon>
        <taxon>Paracoccaceae</taxon>
        <taxon>Harenicola</taxon>
    </lineage>
</organism>
<gene>
    <name evidence="14" type="ORF">IV417_08890</name>
</gene>
<keyword evidence="3 11" id="KW-0597">Phosphoprotein</keyword>
<proteinExistence type="predicted"/>
<keyword evidence="8" id="KW-0902">Two-component regulatory system</keyword>
<accession>A0AAP2CN66</accession>
<keyword evidence="6" id="KW-0418">Kinase</keyword>
<dbReference type="PRINTS" id="PR00344">
    <property type="entry name" value="BCTRLSENSOR"/>
</dbReference>
<evidence type="ECO:0000259" key="12">
    <source>
        <dbReference type="PROSITE" id="PS50109"/>
    </source>
</evidence>
<keyword evidence="5" id="KW-0547">Nucleotide-binding</keyword>
<evidence type="ECO:0000256" key="10">
    <source>
        <dbReference type="ARBA" id="ARBA00068150"/>
    </source>
</evidence>
<evidence type="ECO:0000256" key="8">
    <source>
        <dbReference type="ARBA" id="ARBA00023012"/>
    </source>
</evidence>
<keyword evidence="7" id="KW-0067">ATP-binding</keyword>
<evidence type="ECO:0000256" key="2">
    <source>
        <dbReference type="ARBA" id="ARBA00012438"/>
    </source>
</evidence>
<dbReference type="SMART" id="SM00387">
    <property type="entry name" value="HATPase_c"/>
    <property type="match status" value="1"/>
</dbReference>
<dbReference type="Pfam" id="PF00072">
    <property type="entry name" value="Response_reg"/>
    <property type="match status" value="1"/>
</dbReference>
<evidence type="ECO:0000256" key="11">
    <source>
        <dbReference type="PROSITE-ProRule" id="PRU00169"/>
    </source>
</evidence>
<dbReference type="InterPro" id="IPR005467">
    <property type="entry name" value="His_kinase_dom"/>
</dbReference>
<protein>
    <recommendedName>
        <fullName evidence="10">Sensory/regulatory protein RpfC</fullName>
        <ecNumber evidence="2">2.7.13.3</ecNumber>
    </recommendedName>
</protein>
<dbReference type="FunFam" id="1.10.287.130:FF:000002">
    <property type="entry name" value="Two-component osmosensing histidine kinase"/>
    <property type="match status" value="1"/>
</dbReference>
<dbReference type="GO" id="GO:0000155">
    <property type="term" value="F:phosphorelay sensor kinase activity"/>
    <property type="evidence" value="ECO:0007669"/>
    <property type="project" value="InterPro"/>
</dbReference>
<keyword evidence="4" id="KW-0808">Transferase</keyword>
<dbReference type="CDD" id="cd00082">
    <property type="entry name" value="HisKA"/>
    <property type="match status" value="1"/>
</dbReference>
<sequence>MTYHSTSEVSQHSMLMQTQQRLLGCVDVIDEGIAVFDAADRLVACNRIWMSLFPKGCRFDTGSTYLHMLQTLTMYDLVEIGDLEPAAWIAKMMLRRRQERIPRALIRLSDGRWLQLQDRHAPNGDLVCVATDQTKHINSKATLTKAREQAELASAAKSDFLAKMSHELRTPMNGVIGLSEALMQSPVTPDQKSCLETIHSSANALLSLINDLLDFSKAEAGRIDLTPEPTDLSKVVTQVMDLLQVQAAAKGLRIKLDIAPGFPPCVMADPLRIRQIVTNLLGNAIKFTHSGKITICLSFESKTSEQGEECQVFLRVADTGVGIPPSMIDHVFGMFNQVQEAEHPGGQGTGLGLAIVRQLAELMGGSATVTSQRGVGSVFSVAMIFPVVQPRAEPQALAANAPDLPMGQITVLACDDNLTNLKVLEKLLDLVGVDLRIATSANAALEEFRRADPDLVLMDVSMPEIDGFEATRMLRGIEAEEGRKPTPVLALTAHTAENLGDHMASAGMTGFLPKPFSRKDLLGVLIDHWPNPAANAGGTQEASRASSG</sequence>
<dbReference type="InterPro" id="IPR036097">
    <property type="entry name" value="HisK_dim/P_sf"/>
</dbReference>
<dbReference type="SUPFAM" id="SSF47384">
    <property type="entry name" value="Homodimeric domain of signal transducing histidine kinase"/>
    <property type="match status" value="1"/>
</dbReference>
<dbReference type="FunFam" id="3.30.565.10:FF:000010">
    <property type="entry name" value="Sensor histidine kinase RcsC"/>
    <property type="match status" value="1"/>
</dbReference>
<dbReference type="Gene3D" id="3.30.565.10">
    <property type="entry name" value="Histidine kinase-like ATPase, C-terminal domain"/>
    <property type="match status" value="1"/>
</dbReference>
<dbReference type="RefSeq" id="WP_327793733.1">
    <property type="nucleotide sequence ID" value="NZ_JADQAZ010000002.1"/>
</dbReference>
<feature type="modified residue" description="4-aspartylphosphate" evidence="11">
    <location>
        <position position="459"/>
    </location>
</feature>
<dbReference type="Gene3D" id="3.40.50.2300">
    <property type="match status" value="1"/>
</dbReference>
<evidence type="ECO:0000256" key="6">
    <source>
        <dbReference type="ARBA" id="ARBA00022777"/>
    </source>
</evidence>
<evidence type="ECO:0000256" key="4">
    <source>
        <dbReference type="ARBA" id="ARBA00022679"/>
    </source>
</evidence>
<dbReference type="SMART" id="SM00448">
    <property type="entry name" value="REC"/>
    <property type="match status" value="1"/>
</dbReference>
<dbReference type="SUPFAM" id="SSF55874">
    <property type="entry name" value="ATPase domain of HSP90 chaperone/DNA topoisomerase II/histidine kinase"/>
    <property type="match status" value="1"/>
</dbReference>
<feature type="domain" description="Response regulatory" evidence="13">
    <location>
        <begin position="410"/>
        <end position="529"/>
    </location>
</feature>
<dbReference type="InterPro" id="IPR003594">
    <property type="entry name" value="HATPase_dom"/>
</dbReference>
<comment type="subunit">
    <text evidence="9">At low DSF concentrations, interacts with RpfF.</text>
</comment>
<dbReference type="CDD" id="cd17546">
    <property type="entry name" value="REC_hyHK_CKI1_RcsC-like"/>
    <property type="match status" value="1"/>
</dbReference>
<evidence type="ECO:0000313" key="14">
    <source>
        <dbReference type="EMBL" id="MBT0957502.1"/>
    </source>
</evidence>
<dbReference type="PANTHER" id="PTHR43047">
    <property type="entry name" value="TWO-COMPONENT HISTIDINE PROTEIN KINASE"/>
    <property type="match status" value="1"/>
</dbReference>
<reference evidence="14 15" key="1">
    <citation type="journal article" date="2021" name="Arch. Microbiol.">
        <title>Harenicola maris gen. nov., sp. nov. isolated from the Sea of Japan shallow sediments.</title>
        <authorList>
            <person name="Romanenko L.A."/>
            <person name="Kurilenko V.V."/>
            <person name="Chernysheva N.Y."/>
            <person name="Tekutyeva L.A."/>
            <person name="Velansky P.V."/>
            <person name="Svetashev V.I."/>
            <person name="Isaeva M.P."/>
        </authorList>
    </citation>
    <scope>NUCLEOTIDE SEQUENCE [LARGE SCALE GENOMIC DNA]</scope>
    <source>
        <strain evidence="14 15">KMM 3653</strain>
    </source>
</reference>
<dbReference type="PROSITE" id="PS50110">
    <property type="entry name" value="RESPONSE_REGULATORY"/>
    <property type="match status" value="1"/>
</dbReference>
<dbReference type="Pfam" id="PF12860">
    <property type="entry name" value="PAS_7"/>
    <property type="match status" value="1"/>
</dbReference>
<dbReference type="SMART" id="SM00388">
    <property type="entry name" value="HisKA"/>
    <property type="match status" value="1"/>
</dbReference>
<evidence type="ECO:0000256" key="1">
    <source>
        <dbReference type="ARBA" id="ARBA00000085"/>
    </source>
</evidence>
<dbReference type="PROSITE" id="PS50109">
    <property type="entry name" value="HIS_KIN"/>
    <property type="match status" value="1"/>
</dbReference>
<dbReference type="EC" id="2.7.13.3" evidence="2"/>
<dbReference type="InterPro" id="IPR036890">
    <property type="entry name" value="HATPase_C_sf"/>
</dbReference>
<feature type="domain" description="Histidine kinase" evidence="12">
    <location>
        <begin position="163"/>
        <end position="387"/>
    </location>
</feature>
<evidence type="ECO:0000256" key="3">
    <source>
        <dbReference type="ARBA" id="ARBA00022553"/>
    </source>
</evidence>
<dbReference type="CDD" id="cd16922">
    <property type="entry name" value="HATPase_EvgS-ArcB-TorS-like"/>
    <property type="match status" value="1"/>
</dbReference>
<dbReference type="InterPro" id="IPR001789">
    <property type="entry name" value="Sig_transdc_resp-reg_receiver"/>
</dbReference>
<name>A0AAP2CN66_9RHOB</name>
<dbReference type="GO" id="GO:0005524">
    <property type="term" value="F:ATP binding"/>
    <property type="evidence" value="ECO:0007669"/>
    <property type="project" value="UniProtKB-KW"/>
</dbReference>
<evidence type="ECO:0000256" key="5">
    <source>
        <dbReference type="ARBA" id="ARBA00022741"/>
    </source>
</evidence>
<evidence type="ECO:0000256" key="9">
    <source>
        <dbReference type="ARBA" id="ARBA00064003"/>
    </source>
</evidence>
<dbReference type="Proteomes" id="UP001315686">
    <property type="component" value="Unassembled WGS sequence"/>
</dbReference>
<dbReference type="InterPro" id="IPR004358">
    <property type="entry name" value="Sig_transdc_His_kin-like_C"/>
</dbReference>
<comment type="catalytic activity">
    <reaction evidence="1">
        <text>ATP + protein L-histidine = ADP + protein N-phospho-L-histidine.</text>
        <dbReference type="EC" id="2.7.13.3"/>
    </reaction>
</comment>
<evidence type="ECO:0000259" key="13">
    <source>
        <dbReference type="PROSITE" id="PS50110"/>
    </source>
</evidence>
<dbReference type="Pfam" id="PF00512">
    <property type="entry name" value="HisKA"/>
    <property type="match status" value="1"/>
</dbReference>
<dbReference type="Gene3D" id="1.10.287.130">
    <property type="match status" value="1"/>
</dbReference>